<evidence type="ECO:0000313" key="2">
    <source>
        <dbReference type="Proteomes" id="UP000430634"/>
    </source>
</evidence>
<name>A0A6I3SSU0_9BURK</name>
<gene>
    <name evidence="1" type="ORF">GM672_03095</name>
</gene>
<dbReference type="InterPro" id="IPR009097">
    <property type="entry name" value="Cyclic_Pdiesterase"/>
</dbReference>
<dbReference type="SUPFAM" id="SSF55144">
    <property type="entry name" value="LigT-like"/>
    <property type="match status" value="1"/>
</dbReference>
<protein>
    <recommendedName>
        <fullName evidence="3">Mutarotase</fullName>
    </recommendedName>
</protein>
<comment type="caution">
    <text evidence="1">The sequence shown here is derived from an EMBL/GenBank/DDBJ whole genome shotgun (WGS) entry which is preliminary data.</text>
</comment>
<dbReference type="AlphaFoldDB" id="A0A6I3SSU0"/>
<proteinExistence type="predicted"/>
<organism evidence="1 2">
    <name type="scientific">Pseudoduganella buxea</name>
    <dbReference type="NCBI Taxonomy" id="1949069"/>
    <lineage>
        <taxon>Bacteria</taxon>
        <taxon>Pseudomonadati</taxon>
        <taxon>Pseudomonadota</taxon>
        <taxon>Betaproteobacteria</taxon>
        <taxon>Burkholderiales</taxon>
        <taxon>Oxalobacteraceae</taxon>
        <taxon>Telluria group</taxon>
        <taxon>Pseudoduganella</taxon>
    </lineage>
</organism>
<dbReference type="EMBL" id="WNKZ01000005">
    <property type="protein sequence ID" value="MTV51715.1"/>
    <property type="molecule type" value="Genomic_DNA"/>
</dbReference>
<sequence>MAEYRLRNDGDGMAGHDELQARYDTMWREAEPALARGDVACDAQLAAGGDPRRGLTLIARPDAALAARFDALLDHLCAIEPAQYRHPVADMHITVLSLFTATTGFQPELAREDEYRSAVAAAVRGTPPFTIDFNGISASRGAVVAQGFPRGDVLGGLRERLRNELRARGLDGSLDGRYKLVTAHATLLRFVQPLAVPVAFTEALRRWRGRAFGAMTVDAVELVLNDWYMSTGTLRRIERHRLDSA</sequence>
<dbReference type="Pfam" id="PF13563">
    <property type="entry name" value="2_5_RNA_ligase2"/>
    <property type="match status" value="1"/>
</dbReference>
<dbReference type="Proteomes" id="UP000430634">
    <property type="component" value="Unassembled WGS sequence"/>
</dbReference>
<dbReference type="Gene3D" id="3.90.1140.10">
    <property type="entry name" value="Cyclic phosphodiesterase"/>
    <property type="match status" value="1"/>
</dbReference>
<evidence type="ECO:0008006" key="3">
    <source>
        <dbReference type="Google" id="ProtNLM"/>
    </source>
</evidence>
<accession>A0A6I3SSU0</accession>
<evidence type="ECO:0000313" key="1">
    <source>
        <dbReference type="EMBL" id="MTV51715.1"/>
    </source>
</evidence>
<reference evidence="1 2" key="1">
    <citation type="submission" date="2019-11" db="EMBL/GenBank/DDBJ databases">
        <title>Type strains purchased from KCTC, JCM and DSMZ.</title>
        <authorList>
            <person name="Lu H."/>
        </authorList>
    </citation>
    <scope>NUCLEOTIDE SEQUENCE [LARGE SCALE GENOMIC DNA]</scope>
    <source>
        <strain evidence="1 2">KCTC 52429</strain>
    </source>
</reference>
<dbReference type="OrthoDB" id="2326088at2"/>